<dbReference type="PROSITE" id="PS50830">
    <property type="entry name" value="TNASE_3"/>
    <property type="match status" value="1"/>
</dbReference>
<name>A0ABR8GVA1_9CYAN</name>
<dbReference type="Proteomes" id="UP000660380">
    <property type="component" value="Unassembled WGS sequence"/>
</dbReference>
<dbReference type="InterPro" id="IPR035437">
    <property type="entry name" value="SNase_OB-fold_sf"/>
</dbReference>
<dbReference type="Gene3D" id="2.40.50.90">
    <property type="match status" value="1"/>
</dbReference>
<protein>
    <submittedName>
        <fullName evidence="2">Thermonuclease family protein</fullName>
    </submittedName>
</protein>
<proteinExistence type="predicted"/>
<organism evidence="2 3">
    <name type="scientific">Scytonema hofmannii FACHB-248</name>
    <dbReference type="NCBI Taxonomy" id="1842502"/>
    <lineage>
        <taxon>Bacteria</taxon>
        <taxon>Bacillati</taxon>
        <taxon>Cyanobacteriota</taxon>
        <taxon>Cyanophyceae</taxon>
        <taxon>Nostocales</taxon>
        <taxon>Scytonemataceae</taxon>
        <taxon>Scytonema</taxon>
    </lineage>
</organism>
<evidence type="ECO:0000313" key="3">
    <source>
        <dbReference type="Proteomes" id="UP000660380"/>
    </source>
</evidence>
<accession>A0ABR8GVA1</accession>
<dbReference type="InterPro" id="IPR016071">
    <property type="entry name" value="Staphylococal_nuclease_OB-fold"/>
</dbReference>
<evidence type="ECO:0000259" key="1">
    <source>
        <dbReference type="PROSITE" id="PS50830"/>
    </source>
</evidence>
<dbReference type="RefSeq" id="WP_029638398.1">
    <property type="nucleotide sequence ID" value="NZ_JACJTA010000055.1"/>
</dbReference>
<sequence length="238" mass="26339">MELLEMILALATVTGIVNGQTIVVKENTGQTTQVRLACINAEGSTKTRRNLAKQRLKELLPPGSSVVIRSVEKDESGSAVGEVYLDNRSVNLRLVEEGNAVVNRESLYNCSENKTQYLIAEANAKNKHLGLWQQPKEYSLQGKLIYEEIPSVMSTRAYRGDEFFLVTNSPKQSRLVLLPSEQVSHTQLQALNNQQVEIKAVYFEGTRPSSDNVACPVSPDRQCMPQGNGYQVLSIAAK</sequence>
<reference evidence="2 3" key="1">
    <citation type="journal article" date="2020" name="ISME J.">
        <title>Comparative genomics reveals insights into cyanobacterial evolution and habitat adaptation.</title>
        <authorList>
            <person name="Chen M.Y."/>
            <person name="Teng W.K."/>
            <person name="Zhao L."/>
            <person name="Hu C.X."/>
            <person name="Zhou Y.K."/>
            <person name="Han B.P."/>
            <person name="Song L.R."/>
            <person name="Shu W.S."/>
        </authorList>
    </citation>
    <scope>NUCLEOTIDE SEQUENCE [LARGE SCALE GENOMIC DNA]</scope>
    <source>
        <strain evidence="2 3">FACHB-248</strain>
    </source>
</reference>
<gene>
    <name evidence="2" type="ORF">H6G81_21945</name>
</gene>
<dbReference type="SUPFAM" id="SSF50199">
    <property type="entry name" value="Staphylococcal nuclease"/>
    <property type="match status" value="1"/>
</dbReference>
<evidence type="ECO:0000313" key="2">
    <source>
        <dbReference type="EMBL" id="MBD2607117.1"/>
    </source>
</evidence>
<feature type="domain" description="TNase-like" evidence="1">
    <location>
        <begin position="11"/>
        <end position="134"/>
    </location>
</feature>
<dbReference type="EMBL" id="JACJTA010000055">
    <property type="protein sequence ID" value="MBD2607117.1"/>
    <property type="molecule type" value="Genomic_DNA"/>
</dbReference>
<dbReference type="Pfam" id="PF00565">
    <property type="entry name" value="SNase"/>
    <property type="match status" value="1"/>
</dbReference>
<comment type="caution">
    <text evidence="2">The sequence shown here is derived from an EMBL/GenBank/DDBJ whole genome shotgun (WGS) entry which is preliminary data.</text>
</comment>
<dbReference type="SMART" id="SM00318">
    <property type="entry name" value="SNc"/>
    <property type="match status" value="1"/>
</dbReference>
<keyword evidence="3" id="KW-1185">Reference proteome</keyword>